<name>A0A839A9U1_9HYPH</name>
<organism evidence="3 4">
    <name type="scientific">Stappia albiluteola</name>
    <dbReference type="NCBI Taxonomy" id="2758565"/>
    <lineage>
        <taxon>Bacteria</taxon>
        <taxon>Pseudomonadati</taxon>
        <taxon>Pseudomonadota</taxon>
        <taxon>Alphaproteobacteria</taxon>
        <taxon>Hyphomicrobiales</taxon>
        <taxon>Stappiaceae</taxon>
        <taxon>Stappia</taxon>
    </lineage>
</organism>
<dbReference type="Proteomes" id="UP000541109">
    <property type="component" value="Unassembled WGS sequence"/>
</dbReference>
<dbReference type="AlphaFoldDB" id="A0A839A9U1"/>
<dbReference type="EMBL" id="JACFXV010000043">
    <property type="protein sequence ID" value="MBA5776410.1"/>
    <property type="molecule type" value="Genomic_DNA"/>
</dbReference>
<gene>
    <name evidence="3" type="ORF">H2509_04630</name>
</gene>
<evidence type="ECO:0000313" key="4">
    <source>
        <dbReference type="Proteomes" id="UP000541109"/>
    </source>
</evidence>
<protein>
    <submittedName>
        <fullName evidence="3">Uncharacterized protein</fullName>
    </submittedName>
</protein>
<evidence type="ECO:0000313" key="3">
    <source>
        <dbReference type="EMBL" id="MBA5776410.1"/>
    </source>
</evidence>
<feature type="chain" id="PRO_5032841864" evidence="2">
    <location>
        <begin position="29"/>
        <end position="168"/>
    </location>
</feature>
<feature type="region of interest" description="Disordered" evidence="1">
    <location>
        <begin position="135"/>
        <end position="168"/>
    </location>
</feature>
<evidence type="ECO:0000256" key="1">
    <source>
        <dbReference type="SAM" id="MobiDB-lite"/>
    </source>
</evidence>
<accession>A0A839A9U1</accession>
<proteinExistence type="predicted"/>
<sequence length="168" mass="17082">MSETTRSAWRAILLGPLAALLLASAVCAARADGIDAGRPTGDPAACEEQAIAYADAGPSPSELAESAARGGIEGAVYGGFTGRGRWDPRNAEKEARAGGALGVFDTLNNDDWQKRYDAAYEACLAGRPLATDGAGIDCPSTATVTSGAPSGSSRGKYSASSRLPGECR</sequence>
<reference evidence="3 4" key="1">
    <citation type="submission" date="2020-07" db="EMBL/GenBank/DDBJ databases">
        <title>Stappia sp., F7233, whole genome shotgun sequencing project.</title>
        <authorList>
            <person name="Jiang S."/>
            <person name="Liu Z.W."/>
            <person name="Du Z.J."/>
        </authorList>
    </citation>
    <scope>NUCLEOTIDE SEQUENCE [LARGE SCALE GENOMIC DNA]</scope>
    <source>
        <strain evidence="3 4">F7233</strain>
    </source>
</reference>
<dbReference type="RefSeq" id="WP_182162792.1">
    <property type="nucleotide sequence ID" value="NZ_JACFXV010000043.1"/>
</dbReference>
<feature type="signal peptide" evidence="2">
    <location>
        <begin position="1"/>
        <end position="28"/>
    </location>
</feature>
<feature type="compositionally biased region" description="Low complexity" evidence="1">
    <location>
        <begin position="150"/>
        <end position="162"/>
    </location>
</feature>
<keyword evidence="4" id="KW-1185">Reference proteome</keyword>
<keyword evidence="2" id="KW-0732">Signal</keyword>
<evidence type="ECO:0000256" key="2">
    <source>
        <dbReference type="SAM" id="SignalP"/>
    </source>
</evidence>
<comment type="caution">
    <text evidence="3">The sequence shown here is derived from an EMBL/GenBank/DDBJ whole genome shotgun (WGS) entry which is preliminary data.</text>
</comment>
<feature type="compositionally biased region" description="Polar residues" evidence="1">
    <location>
        <begin position="140"/>
        <end position="149"/>
    </location>
</feature>